<protein>
    <submittedName>
        <fullName evidence="3">Ferrous iron transport protein A</fullName>
    </submittedName>
</protein>
<dbReference type="PANTHER" id="PTHR42954:SF2">
    <property type="entry name" value="FE(2+) TRANSPORT PROTEIN A"/>
    <property type="match status" value="1"/>
</dbReference>
<dbReference type="EMBL" id="AP027924">
    <property type="protein sequence ID" value="BED91732.1"/>
    <property type="molecule type" value="Genomic_DNA"/>
</dbReference>
<reference evidence="3" key="1">
    <citation type="journal article" date="2023" name="ISME J.">
        <title>Emergence of putative energy parasites within Clostridia revealed by genome analysis of a novel endosymbiotic clade.</title>
        <authorList>
            <person name="Takahashi K."/>
            <person name="Kuwahara H."/>
            <person name="Horikawa Y."/>
            <person name="Izawa K."/>
            <person name="Kato D."/>
            <person name="Inagaki T."/>
            <person name="Yuki M."/>
            <person name="Ohkuma M."/>
            <person name="Hongoh Y."/>
        </authorList>
    </citation>
    <scope>NUCLEOTIDE SEQUENCE</scope>
    <source>
        <strain evidence="3">CfP3-15</strain>
    </source>
</reference>
<dbReference type="Gene3D" id="2.30.30.90">
    <property type="match status" value="1"/>
</dbReference>
<dbReference type="Proteomes" id="UP001337580">
    <property type="component" value="Chromosome"/>
</dbReference>
<dbReference type="SMART" id="SM00899">
    <property type="entry name" value="FeoA"/>
    <property type="match status" value="1"/>
</dbReference>
<dbReference type="KEGG" id="ips:CfP315_0249"/>
<sequence>MKLSELNVGEKAKITLINGNKSIKRRIMDIGLIPGTVVELIKYAPLGDPIQISAKDFDVIIRKEDANYIEIIKEN</sequence>
<dbReference type="InterPro" id="IPR038157">
    <property type="entry name" value="FeoA_core_dom"/>
</dbReference>
<dbReference type="Pfam" id="PF04023">
    <property type="entry name" value="FeoA"/>
    <property type="match status" value="1"/>
</dbReference>
<dbReference type="GO" id="GO:0046914">
    <property type="term" value="F:transition metal ion binding"/>
    <property type="evidence" value="ECO:0007669"/>
    <property type="project" value="InterPro"/>
</dbReference>
<dbReference type="InterPro" id="IPR007167">
    <property type="entry name" value="Fe-transptr_FeoA-like"/>
</dbReference>
<evidence type="ECO:0000256" key="1">
    <source>
        <dbReference type="ARBA" id="ARBA00023004"/>
    </source>
</evidence>
<proteinExistence type="predicted"/>
<organism evidence="3">
    <name type="scientific">Candidatus Improbicoccus pseudotrichonymphae</name>
    <dbReference type="NCBI Taxonomy" id="3033792"/>
    <lineage>
        <taxon>Bacteria</taxon>
        <taxon>Bacillati</taxon>
        <taxon>Bacillota</taxon>
        <taxon>Clostridia</taxon>
        <taxon>Candidatus Improbicoccus</taxon>
    </lineage>
</organism>
<accession>A0AA48I2H8</accession>
<feature type="domain" description="Ferrous iron transporter FeoA-like" evidence="2">
    <location>
        <begin position="1"/>
        <end position="73"/>
    </location>
</feature>
<gene>
    <name evidence="3" type="ORF">CfP315_0249</name>
</gene>
<keyword evidence="1" id="KW-0408">Iron</keyword>
<dbReference type="SUPFAM" id="SSF50037">
    <property type="entry name" value="C-terminal domain of transcriptional repressors"/>
    <property type="match status" value="1"/>
</dbReference>
<dbReference type="AlphaFoldDB" id="A0AA48I2H8"/>
<dbReference type="PANTHER" id="PTHR42954">
    <property type="entry name" value="FE(2+) TRANSPORT PROTEIN A"/>
    <property type="match status" value="1"/>
</dbReference>
<evidence type="ECO:0000313" key="3">
    <source>
        <dbReference type="EMBL" id="BED91732.1"/>
    </source>
</evidence>
<dbReference type="InterPro" id="IPR052713">
    <property type="entry name" value="FeoA"/>
</dbReference>
<dbReference type="InterPro" id="IPR008988">
    <property type="entry name" value="Transcriptional_repressor_C"/>
</dbReference>
<name>A0AA48I2H8_9FIRM</name>
<evidence type="ECO:0000259" key="2">
    <source>
        <dbReference type="SMART" id="SM00899"/>
    </source>
</evidence>